<keyword evidence="2" id="KW-1133">Transmembrane helix</keyword>
<feature type="compositionally biased region" description="Basic and acidic residues" evidence="1">
    <location>
        <begin position="448"/>
        <end position="465"/>
    </location>
</feature>
<dbReference type="InterPro" id="IPR002035">
    <property type="entry name" value="VWF_A"/>
</dbReference>
<evidence type="ECO:0000256" key="1">
    <source>
        <dbReference type="SAM" id="MobiDB-lite"/>
    </source>
</evidence>
<dbReference type="Pfam" id="PF13519">
    <property type="entry name" value="VWA_2"/>
    <property type="match status" value="1"/>
</dbReference>
<evidence type="ECO:0000256" key="2">
    <source>
        <dbReference type="SAM" id="Phobius"/>
    </source>
</evidence>
<accession>A0ABT7XZH0</accession>
<keyword evidence="2" id="KW-0472">Membrane</keyword>
<dbReference type="Gene3D" id="3.40.50.410">
    <property type="entry name" value="von Willebrand factor, type A domain"/>
    <property type="match status" value="1"/>
</dbReference>
<dbReference type="Proteomes" id="UP001169719">
    <property type="component" value="Unassembled WGS sequence"/>
</dbReference>
<evidence type="ECO:0000259" key="3">
    <source>
        <dbReference type="SMART" id="SM00327"/>
    </source>
</evidence>
<dbReference type="PANTHER" id="PTHR22550">
    <property type="entry name" value="SPORE GERMINATION PROTEIN"/>
    <property type="match status" value="1"/>
</dbReference>
<dbReference type="InterPro" id="IPR011990">
    <property type="entry name" value="TPR-like_helical_dom_sf"/>
</dbReference>
<dbReference type="SUPFAM" id="SSF48452">
    <property type="entry name" value="TPR-like"/>
    <property type="match status" value="1"/>
</dbReference>
<proteinExistence type="predicted"/>
<dbReference type="SUPFAM" id="SSF53300">
    <property type="entry name" value="vWA-like"/>
    <property type="match status" value="1"/>
</dbReference>
<dbReference type="Gene3D" id="1.25.40.10">
    <property type="entry name" value="Tetratricopeptide repeat domain"/>
    <property type="match status" value="1"/>
</dbReference>
<name>A0ABT7XZH0_9VIBR</name>
<dbReference type="InterPro" id="IPR050768">
    <property type="entry name" value="UPF0353/GerABKA_families"/>
</dbReference>
<feature type="transmembrane region" description="Helical" evidence="2">
    <location>
        <begin position="53"/>
        <end position="75"/>
    </location>
</feature>
<sequence>MGNFHFLRPEWLLLLVPFLVLVVVKLREGKKLSSDVNALPPHLRKALLVGDGLWRTHSPILLLVVMGILASIVVAGPSWKRQLSPISEDNSALVVVLDVSDSMLQSDIAPSRLYRAKQKITALIDKRNAGLTSLVVYSGSAHLAMPLTKDKAVFKPLLDGIAPSVMPRQGKFEHYSIPVLHSLLRYHPSNATVLLVSDGMNSSKLDAWKAYFAESGHQLLIWGMGVPGSATSLPLDERSLERLARAVGGEYIRFDSNDSDIQHVLRNLKASSVHNGEDSEPWLDSGYAFIWLMIPIYLLWARKGWIVQWCVPLLVFASVFHTNSAVASDSTFVDLWLSKDQQGQYFYQQQNFLQAAKTFDDYYWKAESYYRAGEYGLAKNYYLRMDSLQAQLGVGASLARQKAYVEARDWYQTMQADYPDNETVRANLALILETIDYINQFTEGQAKSNERQKSKELGDKPKQTEGVEQLVQQDQILEEKLSAADILNSDAMNDKWMKRVESNLTPFLSNKFYLQLEQGLGTQQYEVNGLNRNVEEGQ</sequence>
<dbReference type="InterPro" id="IPR036465">
    <property type="entry name" value="vWFA_dom_sf"/>
</dbReference>
<evidence type="ECO:0000313" key="5">
    <source>
        <dbReference type="Proteomes" id="UP001169719"/>
    </source>
</evidence>
<feature type="region of interest" description="Disordered" evidence="1">
    <location>
        <begin position="446"/>
        <end position="465"/>
    </location>
</feature>
<evidence type="ECO:0000313" key="4">
    <source>
        <dbReference type="EMBL" id="MDN2481180.1"/>
    </source>
</evidence>
<dbReference type="SMART" id="SM00327">
    <property type="entry name" value="VWA"/>
    <property type="match status" value="1"/>
</dbReference>
<dbReference type="RefSeq" id="WP_289961316.1">
    <property type="nucleotide sequence ID" value="NZ_JAUEOZ010000001.1"/>
</dbReference>
<dbReference type="EMBL" id="JAUEOZ010000001">
    <property type="protein sequence ID" value="MDN2481180.1"/>
    <property type="molecule type" value="Genomic_DNA"/>
</dbReference>
<feature type="domain" description="VWFA" evidence="3">
    <location>
        <begin position="90"/>
        <end position="269"/>
    </location>
</feature>
<gene>
    <name evidence="4" type="ORF">QWJ08_07210</name>
</gene>
<protein>
    <submittedName>
        <fullName evidence="4">VWA domain-containing protein</fullName>
    </submittedName>
</protein>
<dbReference type="PANTHER" id="PTHR22550:SF14">
    <property type="entry name" value="VWFA DOMAIN-CONTAINING PROTEIN"/>
    <property type="match status" value="1"/>
</dbReference>
<comment type="caution">
    <text evidence="4">The sequence shown here is derived from an EMBL/GenBank/DDBJ whole genome shotgun (WGS) entry which is preliminary data.</text>
</comment>
<organism evidence="4 5">
    <name type="scientific">Vibrio agarivorans</name>
    <dbReference type="NCBI Taxonomy" id="153622"/>
    <lineage>
        <taxon>Bacteria</taxon>
        <taxon>Pseudomonadati</taxon>
        <taxon>Pseudomonadota</taxon>
        <taxon>Gammaproteobacteria</taxon>
        <taxon>Vibrionales</taxon>
        <taxon>Vibrionaceae</taxon>
        <taxon>Vibrio</taxon>
    </lineage>
</organism>
<keyword evidence="5" id="KW-1185">Reference proteome</keyword>
<keyword evidence="2" id="KW-0812">Transmembrane</keyword>
<reference evidence="4" key="1">
    <citation type="submission" date="2024-05" db="EMBL/GenBank/DDBJ databases">
        <title>Genome Sequences of Four Agar- Degrading Marine Bacteria.</title>
        <authorList>
            <person name="Phillips E.K."/>
            <person name="Shaffer J.C."/>
            <person name="Henson M.W."/>
            <person name="Temperton B."/>
            <person name="Thrash C.J."/>
            <person name="Martin M.O."/>
        </authorList>
    </citation>
    <scope>NUCLEOTIDE SEQUENCE</scope>
    <source>
        <strain evidence="4">EKP203</strain>
    </source>
</reference>